<organism evidence="2 3">
    <name type="scientific">Methanofollis liminatans DSM 4140</name>
    <dbReference type="NCBI Taxonomy" id="28892"/>
    <lineage>
        <taxon>Archaea</taxon>
        <taxon>Methanobacteriati</taxon>
        <taxon>Methanobacteriota</taxon>
        <taxon>Stenosarchaea group</taxon>
        <taxon>Methanomicrobia</taxon>
        <taxon>Methanomicrobiales</taxon>
        <taxon>Methanomicrobiaceae</taxon>
        <taxon>Methanofollis</taxon>
    </lineage>
</organism>
<evidence type="ECO:0000313" key="2">
    <source>
        <dbReference type="EMBL" id="EJG06876.1"/>
    </source>
</evidence>
<dbReference type="InterPro" id="IPR035965">
    <property type="entry name" value="PAS-like_dom_sf"/>
</dbReference>
<dbReference type="NCBIfam" id="TIGR00229">
    <property type="entry name" value="sensory_box"/>
    <property type="match status" value="2"/>
</dbReference>
<dbReference type="Gene3D" id="3.30.450.20">
    <property type="entry name" value="PAS domain"/>
    <property type="match status" value="2"/>
</dbReference>
<evidence type="ECO:0000259" key="1">
    <source>
        <dbReference type="PROSITE" id="PS50112"/>
    </source>
</evidence>
<dbReference type="InterPro" id="IPR000014">
    <property type="entry name" value="PAS"/>
</dbReference>
<reference evidence="2 3" key="1">
    <citation type="submission" date="2011-08" db="EMBL/GenBank/DDBJ databases">
        <title>The complete genome of Methanofollis liminatans DSM 4140.</title>
        <authorList>
            <consortium name="US DOE Joint Genome Institute (JGI-PGF)"/>
            <person name="Lucas S."/>
            <person name="Han J."/>
            <person name="Lapidus A."/>
            <person name="Bruce D."/>
            <person name="Goodwin L."/>
            <person name="Pitluck S."/>
            <person name="Peters L."/>
            <person name="Kyrpides N."/>
            <person name="Mavromatis K."/>
            <person name="Ivanova N."/>
            <person name="Mikhailova N."/>
            <person name="Lu M."/>
            <person name="Detter J.C."/>
            <person name="Tapia R."/>
            <person name="Han C."/>
            <person name="Land M."/>
            <person name="Hauser L."/>
            <person name="Markowitz V."/>
            <person name="Cheng J.-F."/>
            <person name="Hugenholtz P."/>
            <person name="Woyke T."/>
            <person name="Wu D."/>
            <person name="Spring S."/>
            <person name="Schuler E."/>
            <person name="Brambilla E."/>
            <person name="Klenk H.-P."/>
            <person name="Eisen J.A."/>
        </authorList>
    </citation>
    <scope>NUCLEOTIDE SEQUENCE [LARGE SCALE GENOMIC DNA]</scope>
    <source>
        <strain evidence="2 3">DSM 4140</strain>
    </source>
</reference>
<dbReference type="RefSeq" id="WP_004038376.1">
    <property type="nucleotide sequence ID" value="NZ_CM001555.1"/>
</dbReference>
<dbReference type="PANTHER" id="PTHR44757:SF2">
    <property type="entry name" value="BIOFILM ARCHITECTURE MAINTENANCE PROTEIN MBAA"/>
    <property type="match status" value="1"/>
</dbReference>
<dbReference type="PROSITE" id="PS50112">
    <property type="entry name" value="PAS"/>
    <property type="match status" value="2"/>
</dbReference>
<sequence length="339" mass="37033">MRAIDEGRSLEALEERSGEDLWQRVFDAIEDPIFIQNASGVILRANRAAGALLGRSAEALVGRFCYEVVHGTASFIEGCPFVRSWASRCRESYTLFMHDRWYRVTIDPLLDAKQNVVGAIHIIADMSEIKRIDELRSHLAAILETSEEAIVGTALDGRIVSMNASAQRLFGFDSAGAQGRQVTDTVPDERKVAWNAAISRVIGGDAGKRFESEIVVGGERLEISVGISRVLDERGVVGGISFMIHDLSAQRRAERALVAYVTEASLRMKVPLGAVSEEVDRVTALLAGGAITPLEAVAILKVQKTHLDQIARNLADLDRAVANSDGEIPEAYRRFFAGE</sequence>
<keyword evidence="3" id="KW-1185">Reference proteome</keyword>
<dbReference type="GO" id="GO:0006355">
    <property type="term" value="P:regulation of DNA-templated transcription"/>
    <property type="evidence" value="ECO:0007669"/>
    <property type="project" value="InterPro"/>
</dbReference>
<dbReference type="SUPFAM" id="SSF55785">
    <property type="entry name" value="PYP-like sensor domain (PAS domain)"/>
    <property type="match status" value="2"/>
</dbReference>
<dbReference type="EMBL" id="CM001555">
    <property type="protein sequence ID" value="EJG06876.1"/>
    <property type="molecule type" value="Genomic_DNA"/>
</dbReference>
<protein>
    <submittedName>
        <fullName evidence="2">PAS sensor protein</fullName>
    </submittedName>
</protein>
<dbReference type="Proteomes" id="UP000005095">
    <property type="component" value="Chromosome"/>
</dbReference>
<gene>
    <name evidence="2" type="ORF">Metli_0918</name>
</gene>
<dbReference type="CDD" id="cd00130">
    <property type="entry name" value="PAS"/>
    <property type="match status" value="2"/>
</dbReference>
<dbReference type="PANTHER" id="PTHR44757">
    <property type="entry name" value="DIGUANYLATE CYCLASE DGCP"/>
    <property type="match status" value="1"/>
</dbReference>
<dbReference type="HOGENOM" id="CLU_788969_0_0_2"/>
<proteinExistence type="predicted"/>
<dbReference type="InterPro" id="IPR013656">
    <property type="entry name" value="PAS_4"/>
</dbReference>
<evidence type="ECO:0000313" key="3">
    <source>
        <dbReference type="Proteomes" id="UP000005095"/>
    </source>
</evidence>
<dbReference type="SMART" id="SM00091">
    <property type="entry name" value="PAS"/>
    <property type="match status" value="2"/>
</dbReference>
<name>J0RZB0_9EURY</name>
<feature type="domain" description="PAS" evidence="1">
    <location>
        <begin position="18"/>
        <end position="70"/>
    </location>
</feature>
<dbReference type="InterPro" id="IPR052155">
    <property type="entry name" value="Biofilm_reg_signaling"/>
</dbReference>
<dbReference type="OrthoDB" id="342253at2157"/>
<dbReference type="Pfam" id="PF00989">
    <property type="entry name" value="PAS"/>
    <property type="match status" value="1"/>
</dbReference>
<feature type="domain" description="PAS" evidence="1">
    <location>
        <begin position="135"/>
        <end position="205"/>
    </location>
</feature>
<dbReference type="STRING" id="28892.Metli_0918"/>
<dbReference type="InterPro" id="IPR013767">
    <property type="entry name" value="PAS_fold"/>
</dbReference>
<dbReference type="AlphaFoldDB" id="J0RZB0"/>
<dbReference type="Pfam" id="PF08448">
    <property type="entry name" value="PAS_4"/>
    <property type="match status" value="1"/>
</dbReference>
<accession>J0RZB0</accession>